<feature type="non-terminal residue" evidence="8">
    <location>
        <position position="450"/>
    </location>
</feature>
<evidence type="ECO:0000256" key="4">
    <source>
        <dbReference type="ARBA" id="ARBA00022833"/>
    </source>
</evidence>
<keyword evidence="6" id="KW-1133">Transmembrane helix</keyword>
<feature type="zinc finger region" description="C3H1-type" evidence="5">
    <location>
        <begin position="188"/>
        <end position="216"/>
    </location>
</feature>
<dbReference type="InterPro" id="IPR045877">
    <property type="entry name" value="ZFP36-like"/>
</dbReference>
<dbReference type="AlphaFoldDB" id="A0A813HUB3"/>
<feature type="transmembrane region" description="Helical" evidence="6">
    <location>
        <begin position="428"/>
        <end position="448"/>
    </location>
</feature>
<feature type="domain" description="C3H1-type" evidence="7">
    <location>
        <begin position="333"/>
        <end position="359"/>
    </location>
</feature>
<feature type="domain" description="C3H1-type" evidence="7">
    <location>
        <begin position="188"/>
        <end position="216"/>
    </location>
</feature>
<comment type="caution">
    <text evidence="8">The sequence shown here is derived from an EMBL/GenBank/DDBJ whole genome shotgun (WGS) entry which is preliminary data.</text>
</comment>
<evidence type="ECO:0000256" key="6">
    <source>
        <dbReference type="SAM" id="Phobius"/>
    </source>
</evidence>
<dbReference type="Gene3D" id="4.10.1000.10">
    <property type="entry name" value="Zinc finger, CCCH-type"/>
    <property type="match status" value="5"/>
</dbReference>
<dbReference type="Pfam" id="PF00642">
    <property type="entry name" value="zf-CCCH"/>
    <property type="match status" value="5"/>
</dbReference>
<feature type="zinc finger region" description="C3H1-type" evidence="5">
    <location>
        <begin position="406"/>
        <end position="436"/>
    </location>
</feature>
<organism evidence="8 9">
    <name type="scientific">Polarella glacialis</name>
    <name type="common">Dinoflagellate</name>
    <dbReference type="NCBI Taxonomy" id="89957"/>
    <lineage>
        <taxon>Eukaryota</taxon>
        <taxon>Sar</taxon>
        <taxon>Alveolata</taxon>
        <taxon>Dinophyceae</taxon>
        <taxon>Suessiales</taxon>
        <taxon>Suessiaceae</taxon>
        <taxon>Polarella</taxon>
    </lineage>
</organism>
<accession>A0A813HUB3</accession>
<evidence type="ECO:0000256" key="2">
    <source>
        <dbReference type="ARBA" id="ARBA00022737"/>
    </source>
</evidence>
<dbReference type="Pfam" id="PF14608">
    <property type="entry name" value="zf-CCCH_2"/>
    <property type="match status" value="1"/>
</dbReference>
<dbReference type="PROSITE" id="PS50103">
    <property type="entry name" value="ZF_C3H1"/>
    <property type="match status" value="7"/>
</dbReference>
<feature type="domain" description="C3H1-type" evidence="7">
    <location>
        <begin position="406"/>
        <end position="436"/>
    </location>
</feature>
<proteinExistence type="predicted"/>
<name>A0A813HUB3_POLGL</name>
<evidence type="ECO:0000256" key="3">
    <source>
        <dbReference type="ARBA" id="ARBA00022771"/>
    </source>
</evidence>
<feature type="zinc finger region" description="C3H1-type" evidence="5">
    <location>
        <begin position="267"/>
        <end position="294"/>
    </location>
</feature>
<feature type="zinc finger region" description="C3H1-type" evidence="5">
    <location>
        <begin position="32"/>
        <end position="59"/>
    </location>
</feature>
<evidence type="ECO:0000256" key="1">
    <source>
        <dbReference type="ARBA" id="ARBA00022723"/>
    </source>
</evidence>
<feature type="zinc finger region" description="C3H1-type" evidence="5">
    <location>
        <begin position="219"/>
        <end position="246"/>
    </location>
</feature>
<evidence type="ECO:0000259" key="7">
    <source>
        <dbReference type="PROSITE" id="PS50103"/>
    </source>
</evidence>
<protein>
    <recommendedName>
        <fullName evidence="7">C3H1-type domain-containing protein</fullName>
    </recommendedName>
</protein>
<dbReference type="SMART" id="SM00356">
    <property type="entry name" value="ZnF_C3H1"/>
    <property type="match status" value="7"/>
</dbReference>
<feature type="zinc finger region" description="C3H1-type" evidence="5">
    <location>
        <begin position="333"/>
        <end position="359"/>
    </location>
</feature>
<keyword evidence="9" id="KW-1185">Reference proteome</keyword>
<dbReference type="EMBL" id="CAJNNV010033166">
    <property type="protein sequence ID" value="CAE8642488.1"/>
    <property type="molecule type" value="Genomic_DNA"/>
</dbReference>
<keyword evidence="6" id="KW-0812">Transmembrane</keyword>
<keyword evidence="4 5" id="KW-0862">Zinc</keyword>
<dbReference type="PANTHER" id="PTHR12547:SF18">
    <property type="entry name" value="PROTEIN TIS11"/>
    <property type="match status" value="1"/>
</dbReference>
<feature type="domain" description="C3H1-type" evidence="7">
    <location>
        <begin position="136"/>
        <end position="163"/>
    </location>
</feature>
<feature type="domain" description="C3H1-type" evidence="7">
    <location>
        <begin position="219"/>
        <end position="246"/>
    </location>
</feature>
<dbReference type="Proteomes" id="UP000654075">
    <property type="component" value="Unassembled WGS sequence"/>
</dbReference>
<keyword evidence="2" id="KW-0677">Repeat</keyword>
<evidence type="ECO:0000313" key="9">
    <source>
        <dbReference type="Proteomes" id="UP000654075"/>
    </source>
</evidence>
<dbReference type="PANTHER" id="PTHR12547">
    <property type="entry name" value="CCCH ZINC FINGER/TIS11-RELATED"/>
    <property type="match status" value="1"/>
</dbReference>
<dbReference type="GO" id="GO:0008270">
    <property type="term" value="F:zinc ion binding"/>
    <property type="evidence" value="ECO:0007669"/>
    <property type="project" value="UniProtKB-KW"/>
</dbReference>
<dbReference type="GO" id="GO:0003729">
    <property type="term" value="F:mRNA binding"/>
    <property type="evidence" value="ECO:0007669"/>
    <property type="project" value="InterPro"/>
</dbReference>
<feature type="zinc finger region" description="C3H1-type" evidence="5">
    <location>
        <begin position="136"/>
        <end position="163"/>
    </location>
</feature>
<reference evidence="8" key="1">
    <citation type="submission" date="2021-02" db="EMBL/GenBank/DDBJ databases">
        <authorList>
            <person name="Dougan E. K."/>
            <person name="Rhodes N."/>
            <person name="Thang M."/>
            <person name="Chan C."/>
        </authorList>
    </citation>
    <scope>NUCLEOTIDE SEQUENCE</scope>
</reference>
<gene>
    <name evidence="8" type="ORF">PGLA1383_LOCUS56979</name>
</gene>
<sequence length="450" mass="47951">SFLAQLEPQQLCTQGAGLSSPSAMEWGAPAPGFKTSLCKFFEQGSCSRGQACSFAHGPHEMPKGGGGGKGKADFKGGKGDFKGGFKGGFKGDFSKGGFKGDFSKGKGPPTAFAPGLQPRKRPFEGDVAEGGGAPKRFKSQMCAFFGVGRCAKGDDCTWAHAEHEISGELGVPPAHFMQEPEVVAMPAGYKRRLCEFFLAAGTCKKGSECNFAHGEHEMGGAPVLCEFFMAGTCKKGPECTFAHGEHEMGGAPVHFYQEPEPVAVPAGYKRRLCEFFLAGSCKKGPECTFAHGEHEMGGAPVHFYQEPAPRLHKGKGFWAPPAQALPAPPGDHFKTRICKYWEMGTCQKGDGCQFAHGGEEMGAPPGFGAPSYVKGGGGKGAFKGFQGGGSWEPPAPVHTQTYVGPKFKTQMCKFLEEGTCKKGGECNYAPRLHVVIVWVWLLLLLVLFRV</sequence>
<keyword evidence="1 5" id="KW-0479">Metal-binding</keyword>
<evidence type="ECO:0000313" key="8">
    <source>
        <dbReference type="EMBL" id="CAE8642488.1"/>
    </source>
</evidence>
<dbReference type="InterPro" id="IPR036855">
    <property type="entry name" value="Znf_CCCH_sf"/>
</dbReference>
<dbReference type="OrthoDB" id="411372at2759"/>
<feature type="domain" description="C3H1-type" evidence="7">
    <location>
        <begin position="32"/>
        <end position="59"/>
    </location>
</feature>
<dbReference type="SUPFAM" id="SSF90229">
    <property type="entry name" value="CCCH zinc finger"/>
    <property type="match status" value="6"/>
</dbReference>
<keyword evidence="3 5" id="KW-0863">Zinc-finger</keyword>
<feature type="domain" description="C3H1-type" evidence="7">
    <location>
        <begin position="267"/>
        <end position="294"/>
    </location>
</feature>
<keyword evidence="6" id="KW-0472">Membrane</keyword>
<dbReference type="InterPro" id="IPR000571">
    <property type="entry name" value="Znf_CCCH"/>
</dbReference>
<evidence type="ECO:0000256" key="5">
    <source>
        <dbReference type="PROSITE-ProRule" id="PRU00723"/>
    </source>
</evidence>
<dbReference type="Gene3D" id="3.30.1370.210">
    <property type="match status" value="1"/>
</dbReference>